<dbReference type="EMBL" id="CAMPGE010006735">
    <property type="protein sequence ID" value="CAI2365618.1"/>
    <property type="molecule type" value="Genomic_DNA"/>
</dbReference>
<evidence type="ECO:0000313" key="1">
    <source>
        <dbReference type="EMBL" id="CAI2365618.1"/>
    </source>
</evidence>
<dbReference type="Proteomes" id="UP001295684">
    <property type="component" value="Unassembled WGS sequence"/>
</dbReference>
<dbReference type="AlphaFoldDB" id="A0AAD1UFE8"/>
<accession>A0AAD1UFE8</accession>
<organism evidence="1 2">
    <name type="scientific">Euplotes crassus</name>
    <dbReference type="NCBI Taxonomy" id="5936"/>
    <lineage>
        <taxon>Eukaryota</taxon>
        <taxon>Sar</taxon>
        <taxon>Alveolata</taxon>
        <taxon>Ciliophora</taxon>
        <taxon>Intramacronucleata</taxon>
        <taxon>Spirotrichea</taxon>
        <taxon>Hypotrichia</taxon>
        <taxon>Euplotida</taxon>
        <taxon>Euplotidae</taxon>
        <taxon>Moneuplotes</taxon>
    </lineage>
</organism>
<comment type="caution">
    <text evidence="1">The sequence shown here is derived from an EMBL/GenBank/DDBJ whole genome shotgun (WGS) entry which is preliminary data.</text>
</comment>
<sequence>MIIGILLINRKERLQSEMHLLKYECWPISFIKDLVAKRKIKTICCASMELCQRYTRAGRLFSCYGAGRDYRCKNLLKKSRKARGSKAVYSQNEMACSIKRRKKCSLSS</sequence>
<gene>
    <name evidence="1" type="ORF">ECRASSUSDP1_LOCUS6930</name>
</gene>
<name>A0AAD1UFE8_EUPCR</name>
<proteinExistence type="predicted"/>
<reference evidence="1" key="1">
    <citation type="submission" date="2023-07" db="EMBL/GenBank/DDBJ databases">
        <authorList>
            <consortium name="AG Swart"/>
            <person name="Singh M."/>
            <person name="Singh A."/>
            <person name="Seah K."/>
            <person name="Emmerich C."/>
        </authorList>
    </citation>
    <scope>NUCLEOTIDE SEQUENCE</scope>
    <source>
        <strain evidence="1">DP1</strain>
    </source>
</reference>
<protein>
    <submittedName>
        <fullName evidence="1">Uncharacterized protein</fullName>
    </submittedName>
</protein>
<evidence type="ECO:0000313" key="2">
    <source>
        <dbReference type="Proteomes" id="UP001295684"/>
    </source>
</evidence>
<keyword evidence="2" id="KW-1185">Reference proteome</keyword>